<comment type="caution">
    <text evidence="2">The sequence shown here is derived from an EMBL/GenBank/DDBJ whole genome shotgun (WGS) entry which is preliminary data.</text>
</comment>
<gene>
    <name evidence="2" type="ORF">SteCoe_244</name>
</gene>
<dbReference type="PROSITE" id="PS51257">
    <property type="entry name" value="PROKAR_LIPOPROTEIN"/>
    <property type="match status" value="1"/>
</dbReference>
<evidence type="ECO:0000313" key="3">
    <source>
        <dbReference type="Proteomes" id="UP000187209"/>
    </source>
</evidence>
<keyword evidence="1" id="KW-0175">Coiled coil</keyword>
<sequence>MNFRCYIQNCPNPGFWLCSCEKKIKICGVHALKEAHVTKDSCNIKCIEKEYKNHLTDIFYAQNALSNLSQNVLKASSFMINQINSCTNENLYYIKEKYKLIDQAVILGNSELLISIINWAKNFDINQRDKTFFTSSVINLLSLKNDYAQQSSEITMLKSQIDEIQKNYHNSCEEIESLKKELENYRIWYANIEKEKNLLQESYEKLLNEVDLNSKKYLDGNWKSKKK</sequence>
<evidence type="ECO:0000313" key="2">
    <source>
        <dbReference type="EMBL" id="OMJ96266.1"/>
    </source>
</evidence>
<proteinExistence type="predicted"/>
<protein>
    <submittedName>
        <fullName evidence="2">Uncharacterized protein</fullName>
    </submittedName>
</protein>
<name>A0A1R2D4Z5_9CILI</name>
<keyword evidence="3" id="KW-1185">Reference proteome</keyword>
<dbReference type="Proteomes" id="UP000187209">
    <property type="component" value="Unassembled WGS sequence"/>
</dbReference>
<reference evidence="2 3" key="1">
    <citation type="submission" date="2016-11" db="EMBL/GenBank/DDBJ databases">
        <title>The macronuclear genome of Stentor coeruleus: a giant cell with tiny introns.</title>
        <authorList>
            <person name="Slabodnick M."/>
            <person name="Ruby J.G."/>
            <person name="Reiff S.B."/>
            <person name="Swart E.C."/>
            <person name="Gosai S."/>
            <person name="Prabakaran S."/>
            <person name="Witkowska E."/>
            <person name="Larue G.E."/>
            <person name="Fisher S."/>
            <person name="Freeman R.M."/>
            <person name="Gunawardena J."/>
            <person name="Chu W."/>
            <person name="Stover N.A."/>
            <person name="Gregory B.D."/>
            <person name="Nowacki M."/>
            <person name="Derisi J."/>
            <person name="Roy S.W."/>
            <person name="Marshall W.F."/>
            <person name="Sood P."/>
        </authorList>
    </citation>
    <scope>NUCLEOTIDE SEQUENCE [LARGE SCALE GENOMIC DNA]</scope>
    <source>
        <strain evidence="2">WM001</strain>
    </source>
</reference>
<feature type="coiled-coil region" evidence="1">
    <location>
        <begin position="147"/>
        <end position="209"/>
    </location>
</feature>
<organism evidence="2 3">
    <name type="scientific">Stentor coeruleus</name>
    <dbReference type="NCBI Taxonomy" id="5963"/>
    <lineage>
        <taxon>Eukaryota</taxon>
        <taxon>Sar</taxon>
        <taxon>Alveolata</taxon>
        <taxon>Ciliophora</taxon>
        <taxon>Postciliodesmatophora</taxon>
        <taxon>Heterotrichea</taxon>
        <taxon>Heterotrichida</taxon>
        <taxon>Stentoridae</taxon>
        <taxon>Stentor</taxon>
    </lineage>
</organism>
<evidence type="ECO:0000256" key="1">
    <source>
        <dbReference type="SAM" id="Coils"/>
    </source>
</evidence>
<dbReference type="EMBL" id="MPUH01000002">
    <property type="protein sequence ID" value="OMJ96266.1"/>
    <property type="molecule type" value="Genomic_DNA"/>
</dbReference>
<accession>A0A1R2D4Z5</accession>
<dbReference type="AlphaFoldDB" id="A0A1R2D4Z5"/>